<accession>A0ABT6TJW5</accession>
<dbReference type="InterPro" id="IPR023198">
    <property type="entry name" value="PGP-like_dom2"/>
</dbReference>
<reference evidence="1" key="1">
    <citation type="submission" date="2023-04" db="EMBL/GenBank/DDBJ databases">
        <title>Comparative genomic analysis of Cohnella hashimotonis sp. nov., isolated from the International Space Station.</title>
        <authorList>
            <person name="Venkateswaran K."/>
            <person name="Simpson A."/>
        </authorList>
    </citation>
    <scope>NUCLEOTIDE SEQUENCE</scope>
    <source>
        <strain evidence="1">F6_2S_P_1</strain>
    </source>
</reference>
<keyword evidence="1" id="KW-0378">Hydrolase</keyword>
<dbReference type="InterPro" id="IPR036412">
    <property type="entry name" value="HAD-like_sf"/>
</dbReference>
<protein>
    <submittedName>
        <fullName evidence="1">HAD family hydrolase</fullName>
    </submittedName>
</protein>
<dbReference type="Proteomes" id="UP001161691">
    <property type="component" value="Unassembled WGS sequence"/>
</dbReference>
<dbReference type="SFLD" id="SFLDG01129">
    <property type="entry name" value="C1.5:_HAD__Beta-PGM__Phosphata"/>
    <property type="match status" value="1"/>
</dbReference>
<proteinExistence type="predicted"/>
<dbReference type="InterPro" id="IPR006439">
    <property type="entry name" value="HAD-SF_hydro_IA"/>
</dbReference>
<dbReference type="RefSeq" id="WP_282909930.1">
    <property type="nucleotide sequence ID" value="NZ_JAGRPV010000001.1"/>
</dbReference>
<dbReference type="InterPro" id="IPR023214">
    <property type="entry name" value="HAD_sf"/>
</dbReference>
<organism evidence="1 2">
    <name type="scientific">Cohnella hashimotonis</name>
    <dbReference type="NCBI Taxonomy" id="2826895"/>
    <lineage>
        <taxon>Bacteria</taxon>
        <taxon>Bacillati</taxon>
        <taxon>Bacillota</taxon>
        <taxon>Bacilli</taxon>
        <taxon>Bacillales</taxon>
        <taxon>Paenibacillaceae</taxon>
        <taxon>Cohnella</taxon>
    </lineage>
</organism>
<sequence length="225" mass="25382">MTIASRTKAVIFDFDGTILDTETAWYEAFKSAYREYEVDLSLDMYAGCIGTSLHKFNPYEYLITDLKLPIDPDLFRESVHELHGKLMEREEMRPGVLHFLDSAKEAGLQIGLASSSRREWVETHLKKLEILDYFDCIRTADDVSEVKPNPELYRQALRALGVSALEAIAIEDSPNGAQAAEAAGIRCIVTPNPLTERLEFGDCLRRVESLLELDFHRIVNEAAAV</sequence>
<name>A0ABT6TJW5_9BACL</name>
<dbReference type="CDD" id="cd16423">
    <property type="entry name" value="HAD_BPGM-like"/>
    <property type="match status" value="1"/>
</dbReference>
<dbReference type="PRINTS" id="PR00413">
    <property type="entry name" value="HADHALOGNASE"/>
</dbReference>
<keyword evidence="2" id="KW-1185">Reference proteome</keyword>
<dbReference type="SFLD" id="SFLDS00003">
    <property type="entry name" value="Haloacid_Dehalogenase"/>
    <property type="match status" value="1"/>
</dbReference>
<dbReference type="EMBL" id="JAGRPV010000001">
    <property type="protein sequence ID" value="MDI4647136.1"/>
    <property type="molecule type" value="Genomic_DNA"/>
</dbReference>
<evidence type="ECO:0000313" key="2">
    <source>
        <dbReference type="Proteomes" id="UP001161691"/>
    </source>
</evidence>
<dbReference type="Gene3D" id="1.10.150.240">
    <property type="entry name" value="Putative phosphatase, domain 2"/>
    <property type="match status" value="1"/>
</dbReference>
<evidence type="ECO:0000313" key="1">
    <source>
        <dbReference type="EMBL" id="MDI4647136.1"/>
    </source>
</evidence>
<dbReference type="SFLD" id="SFLDG01135">
    <property type="entry name" value="C1.5.6:_HAD__Beta-PGM__Phospha"/>
    <property type="match status" value="1"/>
</dbReference>
<dbReference type="SUPFAM" id="SSF56784">
    <property type="entry name" value="HAD-like"/>
    <property type="match status" value="1"/>
</dbReference>
<dbReference type="PANTHER" id="PTHR18901">
    <property type="entry name" value="2-DEOXYGLUCOSE-6-PHOSPHATE PHOSPHATASE 2"/>
    <property type="match status" value="1"/>
</dbReference>
<dbReference type="InterPro" id="IPR041492">
    <property type="entry name" value="HAD_2"/>
</dbReference>
<dbReference type="Gene3D" id="3.40.50.1000">
    <property type="entry name" value="HAD superfamily/HAD-like"/>
    <property type="match status" value="1"/>
</dbReference>
<dbReference type="Pfam" id="PF13419">
    <property type="entry name" value="HAD_2"/>
    <property type="match status" value="1"/>
</dbReference>
<dbReference type="GO" id="GO:0016787">
    <property type="term" value="F:hydrolase activity"/>
    <property type="evidence" value="ECO:0007669"/>
    <property type="project" value="UniProtKB-KW"/>
</dbReference>
<comment type="caution">
    <text evidence="1">The sequence shown here is derived from an EMBL/GenBank/DDBJ whole genome shotgun (WGS) entry which is preliminary data.</text>
</comment>
<gene>
    <name evidence="1" type="ORF">KB449_19330</name>
</gene>
<dbReference type="NCBIfam" id="TIGR01509">
    <property type="entry name" value="HAD-SF-IA-v3"/>
    <property type="match status" value="1"/>
</dbReference>
<dbReference type="PANTHER" id="PTHR18901:SF38">
    <property type="entry name" value="PSEUDOURIDINE-5'-PHOSPHATASE"/>
    <property type="match status" value="1"/>
</dbReference>